<accession>A0A853BZR0</accession>
<feature type="region of interest" description="Disordered" evidence="1">
    <location>
        <begin position="28"/>
        <end position="54"/>
    </location>
</feature>
<evidence type="ECO:0000256" key="1">
    <source>
        <dbReference type="SAM" id="MobiDB-lite"/>
    </source>
</evidence>
<keyword evidence="3" id="KW-1185">Reference proteome</keyword>
<reference evidence="2 3" key="1">
    <citation type="submission" date="2020-07" db="EMBL/GenBank/DDBJ databases">
        <title>Sequencing the genomes of 1000 actinobacteria strains.</title>
        <authorList>
            <person name="Klenk H.-P."/>
        </authorList>
    </citation>
    <scope>NUCLEOTIDE SEQUENCE [LARGE SCALE GENOMIC DNA]</scope>
    <source>
        <strain evidence="2 3">DSM 103833</strain>
    </source>
</reference>
<comment type="caution">
    <text evidence="2">The sequence shown here is derived from an EMBL/GenBank/DDBJ whole genome shotgun (WGS) entry which is preliminary data.</text>
</comment>
<gene>
    <name evidence="2" type="ORF">HNR19_001337</name>
</gene>
<name>A0A853BZR0_9ACTN</name>
<dbReference type="RefSeq" id="WP_179667197.1">
    <property type="nucleotide sequence ID" value="NZ_JACCFP010000001.1"/>
</dbReference>
<dbReference type="AlphaFoldDB" id="A0A853BZR0"/>
<dbReference type="EMBL" id="JACCFP010000001">
    <property type="protein sequence ID" value="NYJ00639.1"/>
    <property type="molecule type" value="Genomic_DNA"/>
</dbReference>
<dbReference type="Proteomes" id="UP000530424">
    <property type="component" value="Unassembled WGS sequence"/>
</dbReference>
<proteinExistence type="predicted"/>
<evidence type="ECO:0000313" key="3">
    <source>
        <dbReference type="Proteomes" id="UP000530424"/>
    </source>
</evidence>
<protein>
    <submittedName>
        <fullName evidence="2">Uncharacterized protein</fullName>
    </submittedName>
</protein>
<sequence length="54" mass="5927">MDLVITLAVGVLILGGLFWLAARITRSGKDHPLPNANDGFFNSTLRQGEDRPFD</sequence>
<evidence type="ECO:0000313" key="2">
    <source>
        <dbReference type="EMBL" id="NYJ00639.1"/>
    </source>
</evidence>
<organism evidence="2 3">
    <name type="scientific">Nocardioides thalensis</name>
    <dbReference type="NCBI Taxonomy" id="1914755"/>
    <lineage>
        <taxon>Bacteria</taxon>
        <taxon>Bacillati</taxon>
        <taxon>Actinomycetota</taxon>
        <taxon>Actinomycetes</taxon>
        <taxon>Propionibacteriales</taxon>
        <taxon>Nocardioidaceae</taxon>
        <taxon>Nocardioides</taxon>
    </lineage>
</organism>